<evidence type="ECO:0000313" key="4">
    <source>
        <dbReference type="Proteomes" id="UP001652740"/>
    </source>
</evidence>
<reference evidence="5" key="1">
    <citation type="submission" date="2025-08" db="UniProtKB">
        <authorList>
            <consortium name="RefSeq"/>
        </authorList>
    </citation>
    <scope>IDENTIFICATION</scope>
    <source>
        <tissue evidence="5">Whole larvae</tissue>
    </source>
</reference>
<dbReference type="InParanoid" id="A0A6J1X5D7"/>
<dbReference type="Gene3D" id="2.60.40.10">
    <property type="entry name" value="Immunoglobulins"/>
    <property type="match status" value="2"/>
</dbReference>
<feature type="transmembrane region" description="Helical" evidence="1">
    <location>
        <begin position="640"/>
        <end position="662"/>
    </location>
</feature>
<dbReference type="SMART" id="SM00409">
    <property type="entry name" value="IG"/>
    <property type="match status" value="3"/>
</dbReference>
<dbReference type="PROSITE" id="PS50835">
    <property type="entry name" value="IG_LIKE"/>
    <property type="match status" value="1"/>
</dbReference>
<dbReference type="SUPFAM" id="SSF48726">
    <property type="entry name" value="Immunoglobulin"/>
    <property type="match status" value="1"/>
</dbReference>
<evidence type="ECO:0000259" key="3">
    <source>
        <dbReference type="PROSITE" id="PS50835"/>
    </source>
</evidence>
<keyword evidence="1" id="KW-0472">Membrane</keyword>
<dbReference type="Proteomes" id="UP001652740">
    <property type="component" value="Unplaced"/>
</dbReference>
<dbReference type="RefSeq" id="XP_026761412.2">
    <property type="nucleotide sequence ID" value="XM_026905611.3"/>
</dbReference>
<dbReference type="GeneID" id="113520310"/>
<dbReference type="KEGG" id="gmw:113520310"/>
<name>A0A6J1X5D7_GALME</name>
<proteinExistence type="predicted"/>
<protein>
    <submittedName>
        <fullName evidence="5">Uncharacterized protein LOC113520310</fullName>
    </submittedName>
</protein>
<dbReference type="InterPro" id="IPR036179">
    <property type="entry name" value="Ig-like_dom_sf"/>
</dbReference>
<dbReference type="InterPro" id="IPR003599">
    <property type="entry name" value="Ig_sub"/>
</dbReference>
<keyword evidence="4" id="KW-1185">Reference proteome</keyword>
<keyword evidence="2" id="KW-0732">Signal</keyword>
<dbReference type="InterPro" id="IPR007110">
    <property type="entry name" value="Ig-like_dom"/>
</dbReference>
<feature type="chain" id="PRO_5046060520" evidence="2">
    <location>
        <begin position="20"/>
        <end position="701"/>
    </location>
</feature>
<evidence type="ECO:0000256" key="1">
    <source>
        <dbReference type="SAM" id="Phobius"/>
    </source>
</evidence>
<feature type="domain" description="Ig-like" evidence="3">
    <location>
        <begin position="430"/>
        <end position="529"/>
    </location>
</feature>
<dbReference type="InterPro" id="IPR013783">
    <property type="entry name" value="Ig-like_fold"/>
</dbReference>
<evidence type="ECO:0000256" key="2">
    <source>
        <dbReference type="SAM" id="SignalP"/>
    </source>
</evidence>
<evidence type="ECO:0000313" key="5">
    <source>
        <dbReference type="RefSeq" id="XP_026761412.2"/>
    </source>
</evidence>
<dbReference type="AlphaFoldDB" id="A0A6J1X5D7"/>
<feature type="signal peptide" evidence="2">
    <location>
        <begin position="1"/>
        <end position="19"/>
    </location>
</feature>
<accession>A0A6J1X5D7</accession>
<keyword evidence="1" id="KW-0812">Transmembrane</keyword>
<keyword evidence="1" id="KW-1133">Transmembrane helix</keyword>
<gene>
    <name evidence="5" type="primary">LOC113520310</name>
</gene>
<sequence>MKSWALFVYALLLAGGAFAAEIIKTNNTTREVEYLDQEFFNTKIGAEERVIITAYAFNKKEKCFIKLPNDVQYSIDENSNIPGIKIVEDPNVACGIIVNVQSEDMIGEWELIAWELRYSDPIEKRLPFTIYVEENINAAPKQVTITEGSDLYLHLENPTNLHETCKLIGPDKKERTNVESDSNYVDSCGFVIKGIKVSDNGKWEIRYGNGVIFRAFTKVTVNEIWKGQQMDFIWTKDRSVNITIGPEDAVYCKIEDPHGYVVFDGFGACNIALGRVRREHNGLWKMTVGLSGKVLTEEYDFTVTVTEAAQKPTVITHVEKQQPEVLLTCSVPTEYEVHACKFRDPSGRVLLANEGVGESRYSFHGAGVSLNSQVQTHECGLRITNPQTSDLGLWRCAVETEAKEYYGFLTVLCPWAMQDSEVAASVVSEPVLTTHLDKITAVEGDTVTMSCSVQSAIRYCYFRASNGSIYNISPGTTSETMEYVGAGLDAGECGVKFKNLLASDSGRWSCHVGFSDFNEPEQRAEFDVTVNEPISARQYTEQSTLVVEGQVYNSRQLEYCRFVRIDGQGIISTNLPDRYTSHDSLATGHCAIRIQDATILDRHPWTVVARILGQDVEISQSTSLTVTMPPALEPENAKKLIHWFPMTLLGIMLFSLIVLLVPKKNRSKTIDRMCIMRDSIRNSFQKKPLHDPVQNIGVMAA</sequence>
<organism evidence="4 5">
    <name type="scientific">Galleria mellonella</name>
    <name type="common">Greater wax moth</name>
    <dbReference type="NCBI Taxonomy" id="7137"/>
    <lineage>
        <taxon>Eukaryota</taxon>
        <taxon>Metazoa</taxon>
        <taxon>Ecdysozoa</taxon>
        <taxon>Arthropoda</taxon>
        <taxon>Hexapoda</taxon>
        <taxon>Insecta</taxon>
        <taxon>Pterygota</taxon>
        <taxon>Neoptera</taxon>
        <taxon>Endopterygota</taxon>
        <taxon>Lepidoptera</taxon>
        <taxon>Glossata</taxon>
        <taxon>Ditrysia</taxon>
        <taxon>Pyraloidea</taxon>
        <taxon>Pyralidae</taxon>
        <taxon>Galleriinae</taxon>
        <taxon>Galleria</taxon>
    </lineage>
</organism>